<name>A0A6C0HSM2_9ZZZZ</name>
<reference evidence="1" key="1">
    <citation type="journal article" date="2020" name="Nature">
        <title>Giant virus diversity and host interactions through global metagenomics.</title>
        <authorList>
            <person name="Schulz F."/>
            <person name="Roux S."/>
            <person name="Paez-Espino D."/>
            <person name="Jungbluth S."/>
            <person name="Walsh D.A."/>
            <person name="Denef V.J."/>
            <person name="McMahon K.D."/>
            <person name="Konstantinidis K.T."/>
            <person name="Eloe-Fadrosh E.A."/>
            <person name="Kyrpides N.C."/>
            <person name="Woyke T."/>
        </authorList>
    </citation>
    <scope>NUCLEOTIDE SEQUENCE</scope>
    <source>
        <strain evidence="1">GVMAG-M-3300023184-167</strain>
    </source>
</reference>
<evidence type="ECO:0000313" key="1">
    <source>
        <dbReference type="EMBL" id="QHT83380.1"/>
    </source>
</evidence>
<dbReference type="AlphaFoldDB" id="A0A6C0HSM2"/>
<proteinExistence type="predicted"/>
<dbReference type="EMBL" id="MN740008">
    <property type="protein sequence ID" value="QHT83380.1"/>
    <property type="molecule type" value="Genomic_DNA"/>
</dbReference>
<protein>
    <submittedName>
        <fullName evidence="1">Uncharacterized protein</fullName>
    </submittedName>
</protein>
<organism evidence="1">
    <name type="scientific">viral metagenome</name>
    <dbReference type="NCBI Taxonomy" id="1070528"/>
    <lineage>
        <taxon>unclassified sequences</taxon>
        <taxon>metagenomes</taxon>
        <taxon>organismal metagenomes</taxon>
    </lineage>
</organism>
<sequence>MNKWKGWAKMAPSLKERNTMFRKCGKKCFLGKQTYPICARNTCKINRKGVYSAYIRARQYSYKRGNKTIANKAKKMLSKTIIIH</sequence>
<accession>A0A6C0HSM2</accession>